<dbReference type="CDD" id="cd05402">
    <property type="entry name" value="NT_PAP_TUTase"/>
    <property type="match status" value="1"/>
</dbReference>
<dbReference type="PANTHER" id="PTHR12271:SF40">
    <property type="entry name" value="POLY(A) RNA POLYMERASE GLD2"/>
    <property type="match status" value="1"/>
</dbReference>
<dbReference type="Gene3D" id="3.30.460.10">
    <property type="entry name" value="Beta Polymerase, domain 2"/>
    <property type="match status" value="1"/>
</dbReference>
<proteinExistence type="inferred from homology"/>
<dbReference type="GO" id="GO:0050265">
    <property type="term" value="F:RNA uridylyltransferase activity"/>
    <property type="evidence" value="ECO:0007669"/>
    <property type="project" value="UniProtKB-EC"/>
</dbReference>
<dbReference type="InterPro" id="IPR043519">
    <property type="entry name" value="NT_sf"/>
</dbReference>
<evidence type="ECO:0000256" key="8">
    <source>
        <dbReference type="ARBA" id="ARBA00022723"/>
    </source>
</evidence>
<comment type="subcellular location">
    <subcellularLocation>
        <location evidence="3">Cytoplasm</location>
    </subcellularLocation>
</comment>
<dbReference type="PANTHER" id="PTHR12271">
    <property type="entry name" value="POLY A POLYMERASE CID PAP -RELATED"/>
    <property type="match status" value="1"/>
</dbReference>
<dbReference type="GO" id="GO:0031123">
    <property type="term" value="P:RNA 3'-end processing"/>
    <property type="evidence" value="ECO:0007669"/>
    <property type="project" value="TreeGrafter"/>
</dbReference>
<keyword evidence="15" id="KW-1185">Reference proteome</keyword>
<dbReference type="GO" id="GO:0010628">
    <property type="term" value="P:positive regulation of gene expression"/>
    <property type="evidence" value="ECO:0007669"/>
    <property type="project" value="UniProtKB-ARBA"/>
</dbReference>
<evidence type="ECO:0000256" key="11">
    <source>
        <dbReference type="SAM" id="MobiDB-lite"/>
    </source>
</evidence>
<feature type="region of interest" description="Disordered" evidence="11">
    <location>
        <begin position="358"/>
        <end position="388"/>
    </location>
</feature>
<dbReference type="Pfam" id="PF03828">
    <property type="entry name" value="PAP_assoc"/>
    <property type="match status" value="1"/>
</dbReference>
<dbReference type="SUPFAM" id="SSF81631">
    <property type="entry name" value="PAP/OAS1 substrate-binding domain"/>
    <property type="match status" value="1"/>
</dbReference>
<dbReference type="AlphaFoldDB" id="A0A9P1ECM7"/>
<dbReference type="SUPFAM" id="SSF81301">
    <property type="entry name" value="Nucleotidyltransferase"/>
    <property type="match status" value="1"/>
</dbReference>
<keyword evidence="9" id="KW-0460">Magnesium</keyword>
<dbReference type="OrthoDB" id="407432at2759"/>
<feature type="region of interest" description="Disordered" evidence="11">
    <location>
        <begin position="248"/>
        <end position="270"/>
    </location>
</feature>
<gene>
    <name evidence="14" type="ORF">CEURO_LOCUS13476</name>
</gene>
<keyword evidence="7" id="KW-0808">Transferase</keyword>
<feature type="compositionally biased region" description="Basic and acidic residues" evidence="11">
    <location>
        <begin position="366"/>
        <end position="388"/>
    </location>
</feature>
<feature type="compositionally biased region" description="Low complexity" evidence="11">
    <location>
        <begin position="83"/>
        <end position="94"/>
    </location>
</feature>
<comment type="catalytic activity">
    <reaction evidence="10">
        <text>RNA(n) + UTP = RNA(n)-3'-uridine ribonucleotide + diphosphate</text>
        <dbReference type="Rhea" id="RHEA:14785"/>
        <dbReference type="Rhea" id="RHEA-COMP:14527"/>
        <dbReference type="Rhea" id="RHEA-COMP:17348"/>
        <dbReference type="ChEBI" id="CHEBI:33019"/>
        <dbReference type="ChEBI" id="CHEBI:46398"/>
        <dbReference type="ChEBI" id="CHEBI:140395"/>
        <dbReference type="ChEBI" id="CHEBI:173116"/>
        <dbReference type="EC" id="2.7.7.52"/>
    </reaction>
</comment>
<name>A0A9P1ECM7_CUSEU</name>
<dbReference type="GO" id="GO:0005737">
    <property type="term" value="C:cytoplasm"/>
    <property type="evidence" value="ECO:0007669"/>
    <property type="project" value="UniProtKB-SubCell"/>
</dbReference>
<comment type="similarity">
    <text evidence="4">Belongs to the DNA polymerase type-B-like family.</text>
</comment>
<protein>
    <recommendedName>
        <fullName evidence="5">RNA uridylyltransferase</fullName>
        <ecNumber evidence="5">2.7.7.52</ecNumber>
    </recommendedName>
</protein>
<organism evidence="14 15">
    <name type="scientific">Cuscuta europaea</name>
    <name type="common">European dodder</name>
    <dbReference type="NCBI Taxonomy" id="41803"/>
    <lineage>
        <taxon>Eukaryota</taxon>
        <taxon>Viridiplantae</taxon>
        <taxon>Streptophyta</taxon>
        <taxon>Embryophyta</taxon>
        <taxon>Tracheophyta</taxon>
        <taxon>Spermatophyta</taxon>
        <taxon>Magnoliopsida</taxon>
        <taxon>eudicotyledons</taxon>
        <taxon>Gunneridae</taxon>
        <taxon>Pentapetalae</taxon>
        <taxon>asterids</taxon>
        <taxon>lamiids</taxon>
        <taxon>Solanales</taxon>
        <taxon>Convolvulaceae</taxon>
        <taxon>Cuscuteae</taxon>
        <taxon>Cuscuta</taxon>
        <taxon>Cuscuta subgen. Cuscuta</taxon>
    </lineage>
</organism>
<dbReference type="EMBL" id="CAMAPE010000035">
    <property type="protein sequence ID" value="CAH9096615.1"/>
    <property type="molecule type" value="Genomic_DNA"/>
</dbReference>
<evidence type="ECO:0000259" key="13">
    <source>
        <dbReference type="Pfam" id="PF22600"/>
    </source>
</evidence>
<dbReference type="GO" id="GO:0061157">
    <property type="term" value="P:mRNA destabilization"/>
    <property type="evidence" value="ECO:0007669"/>
    <property type="project" value="UniProtKB-ARBA"/>
</dbReference>
<evidence type="ECO:0000256" key="7">
    <source>
        <dbReference type="ARBA" id="ARBA00022679"/>
    </source>
</evidence>
<dbReference type="Gene3D" id="1.10.1410.10">
    <property type="match status" value="1"/>
</dbReference>
<comment type="cofactor">
    <cofactor evidence="1">
        <name>Mn(2+)</name>
        <dbReference type="ChEBI" id="CHEBI:29035"/>
    </cofactor>
</comment>
<evidence type="ECO:0000259" key="12">
    <source>
        <dbReference type="Pfam" id="PF03828"/>
    </source>
</evidence>
<evidence type="ECO:0000313" key="15">
    <source>
        <dbReference type="Proteomes" id="UP001152484"/>
    </source>
</evidence>
<evidence type="ECO:0000313" key="14">
    <source>
        <dbReference type="EMBL" id="CAH9096615.1"/>
    </source>
</evidence>
<accession>A0A9P1ECM7</accession>
<dbReference type="Pfam" id="PF22600">
    <property type="entry name" value="MTPAP-like_central"/>
    <property type="match status" value="1"/>
</dbReference>
<feature type="region of interest" description="Disordered" evidence="11">
    <location>
        <begin position="1"/>
        <end position="97"/>
    </location>
</feature>
<feature type="compositionally biased region" description="Pro residues" evidence="11">
    <location>
        <begin position="36"/>
        <end position="47"/>
    </location>
</feature>
<evidence type="ECO:0000256" key="5">
    <source>
        <dbReference type="ARBA" id="ARBA00012472"/>
    </source>
</evidence>
<comment type="caution">
    <text evidence="14">The sequence shown here is derived from an EMBL/GenBank/DDBJ whole genome shotgun (WGS) entry which is preliminary data.</text>
</comment>
<evidence type="ECO:0000256" key="6">
    <source>
        <dbReference type="ARBA" id="ARBA00022490"/>
    </source>
</evidence>
<evidence type="ECO:0000256" key="4">
    <source>
        <dbReference type="ARBA" id="ARBA00008593"/>
    </source>
</evidence>
<dbReference type="InterPro" id="IPR054708">
    <property type="entry name" value="MTPAP-like_central"/>
</dbReference>
<keyword evidence="8" id="KW-0479">Metal-binding</keyword>
<reference evidence="14" key="1">
    <citation type="submission" date="2022-07" db="EMBL/GenBank/DDBJ databases">
        <authorList>
            <person name="Macas J."/>
            <person name="Novak P."/>
            <person name="Neumann P."/>
        </authorList>
    </citation>
    <scope>NUCLEOTIDE SEQUENCE</scope>
</reference>
<evidence type="ECO:0000256" key="3">
    <source>
        <dbReference type="ARBA" id="ARBA00004496"/>
    </source>
</evidence>
<evidence type="ECO:0000256" key="10">
    <source>
        <dbReference type="ARBA" id="ARBA00049105"/>
    </source>
</evidence>
<sequence length="735" mass="82300">MSNTLATGGGDAPPQPATSAAPNCGEFLLQLLQKPPSRPSGAPPPAHAPTLHSLTHDPAVARVGPSVPLPPSYRNPSNGHDLPFSSSWQHSSPPSGTPFFAPHDFFDRGFPQNPNPNFSTSPGGFNLTPQHSPQLGHRSAIEDAYKVRFAGSSSGPQSSSVMDQNLVFGSLRMGMLDNEGPRKENLKETVTRDSEIRSFVHNGKESSIRHAGRLNGLETQFNNYALPGYQLESSDGNARERHWRENNRVRVPPMGNPNNFRDGGKAGHGNEMRYFEHGVDKGKGQRNVMNQRLISHLEHAGPSPGIKMPSVSTSGFERLHIGDGPSRGESRNRVKGEIRTVQNESQSLEDLQEQLISSLGIEDGSDERADKNKRYGSREKENNRSDNRGKWLLGHQKRIMKSLIECRSDICSYDAPFLDIYQSLIPSEEEKAKQEQLMTLLKKIVAKEWPDARLHPYGSCSNSFGFSKSDIDICLAIGDNGINKSDLILRLAELLEDEKLQNVQALVHARVPIVKLMDPETGISCDICVNNLLAVENTKLLRDYAQIDARLRQLAFIVKHWAKTRGVNETYRGTLSSYAYVLMCIHLLQQRRPAILPCLQGMKVTYYNNVDDVECAYFDKVDDLLNFGSRNRESLAHLVWAFFTYWAYCHDYANDVISIRTGSILSKRAKDWTRRIGNDRHLICIEDPFEVSHDLGRVVDKFSIRVLREEFERAAEIMQHDPNPCAALFEPYVPS</sequence>
<dbReference type="InterPro" id="IPR002058">
    <property type="entry name" value="PAP_assoc"/>
</dbReference>
<evidence type="ECO:0000256" key="9">
    <source>
        <dbReference type="ARBA" id="ARBA00022842"/>
    </source>
</evidence>
<dbReference type="EC" id="2.7.7.52" evidence="5"/>
<comment type="cofactor">
    <cofactor evidence="2">
        <name>Mg(2+)</name>
        <dbReference type="ChEBI" id="CHEBI:18420"/>
    </cofactor>
</comment>
<dbReference type="GO" id="GO:0046872">
    <property type="term" value="F:metal ion binding"/>
    <property type="evidence" value="ECO:0007669"/>
    <property type="project" value="UniProtKB-KW"/>
</dbReference>
<evidence type="ECO:0000256" key="1">
    <source>
        <dbReference type="ARBA" id="ARBA00001936"/>
    </source>
</evidence>
<dbReference type="Proteomes" id="UP001152484">
    <property type="component" value="Unassembled WGS sequence"/>
</dbReference>
<dbReference type="FunFam" id="1.10.1410.10:FF:000018">
    <property type="entry name" value="Terminal uridylyltransferase cid1"/>
    <property type="match status" value="1"/>
</dbReference>
<dbReference type="GO" id="GO:0000956">
    <property type="term" value="P:nuclear-transcribed mRNA catabolic process"/>
    <property type="evidence" value="ECO:0007669"/>
    <property type="project" value="UniProtKB-ARBA"/>
</dbReference>
<feature type="domain" description="Poly(A) RNA polymerase mitochondrial-like central palm" evidence="13">
    <location>
        <begin position="418"/>
        <end position="546"/>
    </location>
</feature>
<keyword evidence="6" id="KW-0963">Cytoplasm</keyword>
<dbReference type="FunFam" id="3.30.460.10:FF:000067">
    <property type="entry name" value="Terminal uridylyltransferase cid1"/>
    <property type="match status" value="1"/>
</dbReference>
<feature type="domain" description="PAP-associated" evidence="12">
    <location>
        <begin position="634"/>
        <end position="693"/>
    </location>
</feature>
<evidence type="ECO:0000256" key="2">
    <source>
        <dbReference type="ARBA" id="ARBA00001946"/>
    </source>
</evidence>